<proteinExistence type="predicted"/>
<keyword evidence="4 6" id="KW-0808">Transferase</keyword>
<evidence type="ECO:0000256" key="3">
    <source>
        <dbReference type="ARBA" id="ARBA00022676"/>
    </source>
</evidence>
<dbReference type="Proteomes" id="UP001084197">
    <property type="component" value="Unassembled WGS sequence"/>
</dbReference>
<dbReference type="InterPro" id="IPR009993">
    <property type="entry name" value="WecF"/>
</dbReference>
<evidence type="ECO:0000313" key="7">
    <source>
        <dbReference type="Proteomes" id="UP001084197"/>
    </source>
</evidence>
<dbReference type="RefSeq" id="WP_268779767.1">
    <property type="nucleotide sequence ID" value="NZ_JAPRAT010000011.1"/>
</dbReference>
<evidence type="ECO:0000256" key="4">
    <source>
        <dbReference type="ARBA" id="ARBA00022679"/>
    </source>
</evidence>
<evidence type="ECO:0000256" key="1">
    <source>
        <dbReference type="ARBA" id="ARBA00022475"/>
    </source>
</evidence>
<dbReference type="EC" id="2.4.1.325" evidence="6"/>
<keyword evidence="1" id="KW-1003">Cell membrane</keyword>
<protein>
    <submittedName>
        <fullName evidence="6">TDP-N-acetylfucosamine:lipid II N-acetylfucosaminyltransferase</fullName>
        <ecNumber evidence="6">2.4.1.325</ecNumber>
    </submittedName>
</protein>
<organism evidence="6 7">
    <name type="scientific">Natronobacillus azotifigens</name>
    <dbReference type="NCBI Taxonomy" id="472978"/>
    <lineage>
        <taxon>Bacteria</taxon>
        <taxon>Bacillati</taxon>
        <taxon>Bacillota</taxon>
        <taxon>Bacilli</taxon>
        <taxon>Bacillales</taxon>
        <taxon>Bacillaceae</taxon>
        <taxon>Natronobacillus</taxon>
    </lineage>
</organism>
<evidence type="ECO:0000313" key="6">
    <source>
        <dbReference type="EMBL" id="MCZ0702997.1"/>
    </source>
</evidence>
<gene>
    <name evidence="6" type="ORF">OWO01_07210</name>
</gene>
<name>A0A9J6RBT5_9BACI</name>
<keyword evidence="3 6" id="KW-0328">Glycosyltransferase</keyword>
<accession>A0A9J6RBT5</accession>
<keyword evidence="7" id="KW-1185">Reference proteome</keyword>
<dbReference type="EMBL" id="JAPRAT010000011">
    <property type="protein sequence ID" value="MCZ0702997.1"/>
    <property type="molecule type" value="Genomic_DNA"/>
</dbReference>
<evidence type="ECO:0000256" key="2">
    <source>
        <dbReference type="ARBA" id="ARBA00022519"/>
    </source>
</evidence>
<dbReference type="Pfam" id="PF07429">
    <property type="entry name" value="Glyco_transf_56"/>
    <property type="match status" value="1"/>
</dbReference>
<reference evidence="6" key="1">
    <citation type="submission" date="2022-11" db="EMBL/GenBank/DDBJ databases">
        <title>WGS of Natronobacillus azotifigens 24KS-1, an anaerobic diazotrophic haloalkaliphile from soda-rich habitats.</title>
        <authorList>
            <person name="Sorokin D.Y."/>
            <person name="Merkel A.Y."/>
        </authorList>
    </citation>
    <scope>NUCLEOTIDE SEQUENCE</scope>
    <source>
        <strain evidence="6">24KS-1</strain>
    </source>
</reference>
<dbReference type="GO" id="GO:0008417">
    <property type="term" value="F:fucosyltransferase activity"/>
    <property type="evidence" value="ECO:0007669"/>
    <property type="project" value="InterPro"/>
</dbReference>
<keyword evidence="5" id="KW-0472">Membrane</keyword>
<sequence>MYNLHVMPNQKFTQSYIQFVNKEFNSYEHFFVILGEGNTENNPILLNGNVICVSKKIVHLFKLLREMNCSDKIILHSIFSSSIVILLFMQPWLLKKCYWVVWGGDLYCREVSNRGFLYNLYEFIRKSIIKKMAGLVTHIKGDYDLAKRWYGFKGKYYYSFLYPSNLYKDYIVNKELETTDRIYIQIGNSADPSNNHIEILDKVNKYKDMEIEIICPLSYGDEGYAETIINYGRNLYGEKFTPITEFMPFDKYLDILAKIDIAIFNHKRQQALGNIISLLGLGKKVYIRDVITTWQFCLDHDLKVYNANDDFENLFEEMGKEVREKNIKNVKRQFSESKLIEDWKGIFSEGEV</sequence>
<comment type="caution">
    <text evidence="6">The sequence shown here is derived from an EMBL/GenBank/DDBJ whole genome shotgun (WGS) entry which is preliminary data.</text>
</comment>
<evidence type="ECO:0000256" key="5">
    <source>
        <dbReference type="ARBA" id="ARBA00023136"/>
    </source>
</evidence>
<dbReference type="GO" id="GO:0009246">
    <property type="term" value="P:enterobacterial common antigen biosynthetic process"/>
    <property type="evidence" value="ECO:0007669"/>
    <property type="project" value="InterPro"/>
</dbReference>
<dbReference type="AlphaFoldDB" id="A0A9J6RBT5"/>
<dbReference type="GO" id="GO:0102031">
    <property type="term" value="F:4-acetamido-4,6-dideoxy-D-galactose transferase activity"/>
    <property type="evidence" value="ECO:0007669"/>
    <property type="project" value="UniProtKB-EC"/>
</dbReference>
<keyword evidence="2" id="KW-0997">Cell inner membrane</keyword>